<dbReference type="PANTHER" id="PTHR36986">
    <property type="entry name" value="UPF0643 PROTEIN PB2B2.08"/>
    <property type="match status" value="1"/>
</dbReference>
<evidence type="ECO:0000256" key="1">
    <source>
        <dbReference type="SAM" id="MobiDB-lite"/>
    </source>
</evidence>
<feature type="region of interest" description="Disordered" evidence="1">
    <location>
        <begin position="1"/>
        <end position="20"/>
    </location>
</feature>
<evidence type="ECO:0000313" key="3">
    <source>
        <dbReference type="Proteomes" id="UP001320420"/>
    </source>
</evidence>
<protein>
    <submittedName>
        <fullName evidence="2">Uncharacterized protein</fullName>
    </submittedName>
</protein>
<comment type="caution">
    <text evidence="2">The sequence shown here is derived from an EMBL/GenBank/DDBJ whole genome shotgun (WGS) entry which is preliminary data.</text>
</comment>
<dbReference type="PANTHER" id="PTHR36986:SF1">
    <property type="entry name" value="UPF0643 PROTEIN PB2B2.08"/>
    <property type="match status" value="1"/>
</dbReference>
<dbReference type="EMBL" id="JAKJXP020000034">
    <property type="protein sequence ID" value="KAK7752804.1"/>
    <property type="molecule type" value="Genomic_DNA"/>
</dbReference>
<accession>A0AAN9V1J4</accession>
<reference evidence="2 3" key="1">
    <citation type="submission" date="2024-02" db="EMBL/GenBank/DDBJ databases">
        <title>De novo assembly and annotation of 12 fungi associated with fruit tree decline syndrome in Ontario, Canada.</title>
        <authorList>
            <person name="Sulman M."/>
            <person name="Ellouze W."/>
            <person name="Ilyukhin E."/>
        </authorList>
    </citation>
    <scope>NUCLEOTIDE SEQUENCE [LARGE SCALE GENOMIC DNA]</scope>
    <source>
        <strain evidence="2 3">M11/M66-122</strain>
    </source>
</reference>
<name>A0AAN9V1J4_9PEZI</name>
<dbReference type="AlphaFoldDB" id="A0AAN9V1J4"/>
<organism evidence="2 3">
    <name type="scientific">Diatrype stigma</name>
    <dbReference type="NCBI Taxonomy" id="117547"/>
    <lineage>
        <taxon>Eukaryota</taxon>
        <taxon>Fungi</taxon>
        <taxon>Dikarya</taxon>
        <taxon>Ascomycota</taxon>
        <taxon>Pezizomycotina</taxon>
        <taxon>Sordariomycetes</taxon>
        <taxon>Xylariomycetidae</taxon>
        <taxon>Xylariales</taxon>
        <taxon>Diatrypaceae</taxon>
        <taxon>Diatrype</taxon>
    </lineage>
</organism>
<dbReference type="Proteomes" id="UP001320420">
    <property type="component" value="Unassembled WGS sequence"/>
</dbReference>
<evidence type="ECO:0000313" key="2">
    <source>
        <dbReference type="EMBL" id="KAK7752804.1"/>
    </source>
</evidence>
<keyword evidence="3" id="KW-1185">Reference proteome</keyword>
<gene>
    <name evidence="2" type="ORF">SLS62_005146</name>
</gene>
<proteinExistence type="predicted"/>
<sequence>MASVQQVPHQGSGDPKGTFEKDSIEVSTLEVAVSGDEGSTTPAIVNKSRFIVASPYTEQEHLLDLDTVDVENGLFAQALALMKNTRPDYATASYIESFNWGDVMGELTQLVRQRDHRWRETSFFVVVFRSQIPPTTVYGDLGTLDKAAHAEATASGGFLK</sequence>